<feature type="transmembrane region" description="Helical" evidence="1">
    <location>
        <begin position="108"/>
        <end position="128"/>
    </location>
</feature>
<dbReference type="Pfam" id="PF00563">
    <property type="entry name" value="EAL"/>
    <property type="match status" value="1"/>
</dbReference>
<dbReference type="CDD" id="cd01949">
    <property type="entry name" value="GGDEF"/>
    <property type="match status" value="1"/>
</dbReference>
<dbReference type="EMBL" id="MLJW01000076">
    <property type="protein sequence ID" value="OIR02248.1"/>
    <property type="molecule type" value="Genomic_DNA"/>
</dbReference>
<dbReference type="Pfam" id="PF00990">
    <property type="entry name" value="GGDEF"/>
    <property type="match status" value="1"/>
</dbReference>
<feature type="transmembrane region" description="Helical" evidence="1">
    <location>
        <begin position="135"/>
        <end position="155"/>
    </location>
</feature>
<evidence type="ECO:0000313" key="5">
    <source>
        <dbReference type="EMBL" id="OIR02248.1"/>
    </source>
</evidence>
<dbReference type="SMART" id="SM00052">
    <property type="entry name" value="EAL"/>
    <property type="match status" value="1"/>
</dbReference>
<dbReference type="InterPro" id="IPR029787">
    <property type="entry name" value="Nucleotide_cyclase"/>
</dbReference>
<keyword evidence="5" id="KW-0378">Hydrolase</keyword>
<feature type="transmembrane region" description="Helical" evidence="1">
    <location>
        <begin position="220"/>
        <end position="238"/>
    </location>
</feature>
<feature type="domain" description="GGDEF" evidence="4">
    <location>
        <begin position="432"/>
        <end position="570"/>
    </location>
</feature>
<dbReference type="InterPro" id="IPR001633">
    <property type="entry name" value="EAL_dom"/>
</dbReference>
<dbReference type="CDD" id="cd00130">
    <property type="entry name" value="PAS"/>
    <property type="match status" value="1"/>
</dbReference>
<feature type="domain" description="PAC" evidence="2">
    <location>
        <begin position="350"/>
        <end position="400"/>
    </location>
</feature>
<protein>
    <submittedName>
        <fullName evidence="5">Cyclic di-GMP phosphodiesterase Gmr</fullName>
        <ecNumber evidence="5">3.1.4.52</ecNumber>
    </submittedName>
</protein>
<evidence type="ECO:0000259" key="3">
    <source>
        <dbReference type="PROSITE" id="PS50883"/>
    </source>
</evidence>
<dbReference type="AlphaFoldDB" id="A0A1J5SDW4"/>
<sequence>MCDISPVTARTLPEVTHTACRRFEAILNINTKFRDVGEAMNGIVIPGLYLFAGIMVYATFHHLSNALSSPRDPVQVLFGLICAIAIPFTLFHVQMLQANDVDEYVRALKWNLSSAILLFILFLWFIALHTGIHHWLFPAGFSLLFAFLFAVNLVLPFSLQYDHVERIQALQLPWGDLITRGNGHSGLWAYMTIAGVFAAFGYAIYALLGKYRRSRLLTDLCMLVAIGIFLLVTILGVLTRLSLINFVEPGPIGMLTMVIVMSVALTSETGNRLRESETRFRTVIEQSPIGMAFGRDGMTVEVNDVYLQMFGYHHVDEVCGHPLTDQIAPQCRADVEDRIRRRIQGTHVETSYETIGLRKDGSLFPIYISAKRLVFNDGPMTFAFLIDISQRKESEEEIKHLAFHDHLTGLPNRRLLLDRLQQALASSARSGRHGALLLIDMDDFKTLNDTHGHIMGDSLLQQVAERLKSCVREGDTVARLGGDEFVVILENLSEELIEAGEQTKSVGVQIHGALGRPFQLAFHKYKCTISVGATLFKDTRLTKDELIKQTDIAMYQAKKAGRNTLRFFDPQMQEDINARAKLESELRKALESGQFHLYFQVQMDYLHRPIGAETLIRWIHPERGLIAPAQFIPLAEETGLILPIGQWVLENACRQIKAWEHDALTCELALSVNVSAKQFQQSDFVLQVRDSVRSHGIKPGMLKLELTESMLVENIEDTIATMNALNEIGVQFSLDDFGTGYSSMQYLKRLPLEQIKIDRSFIHEIADNASDRAIVRTIIAMAQSLNLNVIAEGVETEEQRDILIDKGCRYFQGFLLGKPAPVKQFEAALKRR</sequence>
<dbReference type="FunFam" id="3.30.70.270:FF:000001">
    <property type="entry name" value="Diguanylate cyclase domain protein"/>
    <property type="match status" value="1"/>
</dbReference>
<evidence type="ECO:0000259" key="2">
    <source>
        <dbReference type="PROSITE" id="PS50113"/>
    </source>
</evidence>
<organism evidence="5">
    <name type="scientific">mine drainage metagenome</name>
    <dbReference type="NCBI Taxonomy" id="410659"/>
    <lineage>
        <taxon>unclassified sequences</taxon>
        <taxon>metagenomes</taxon>
        <taxon>ecological metagenomes</taxon>
    </lineage>
</organism>
<dbReference type="InterPro" id="IPR000700">
    <property type="entry name" value="PAS-assoc_C"/>
</dbReference>
<dbReference type="SMART" id="SM00267">
    <property type="entry name" value="GGDEF"/>
    <property type="match status" value="1"/>
</dbReference>
<dbReference type="SUPFAM" id="SSF55073">
    <property type="entry name" value="Nucleotide cyclase"/>
    <property type="match status" value="1"/>
</dbReference>
<dbReference type="Pfam" id="PF13426">
    <property type="entry name" value="PAS_9"/>
    <property type="match status" value="1"/>
</dbReference>
<dbReference type="InterPro" id="IPR035919">
    <property type="entry name" value="EAL_sf"/>
</dbReference>
<dbReference type="Gene3D" id="3.20.20.450">
    <property type="entry name" value="EAL domain"/>
    <property type="match status" value="1"/>
</dbReference>
<dbReference type="InterPro" id="IPR035965">
    <property type="entry name" value="PAS-like_dom_sf"/>
</dbReference>
<dbReference type="FunFam" id="3.20.20.450:FF:000001">
    <property type="entry name" value="Cyclic di-GMP phosphodiesterase yahA"/>
    <property type="match status" value="1"/>
</dbReference>
<evidence type="ECO:0000256" key="1">
    <source>
        <dbReference type="SAM" id="Phobius"/>
    </source>
</evidence>
<feature type="transmembrane region" description="Helical" evidence="1">
    <location>
        <begin position="43"/>
        <end position="64"/>
    </location>
</feature>
<feature type="transmembrane region" description="Helical" evidence="1">
    <location>
        <begin position="187"/>
        <end position="208"/>
    </location>
</feature>
<dbReference type="CDD" id="cd01948">
    <property type="entry name" value="EAL"/>
    <property type="match status" value="1"/>
</dbReference>
<dbReference type="InterPro" id="IPR043128">
    <property type="entry name" value="Rev_trsase/Diguanyl_cyclase"/>
</dbReference>
<dbReference type="EC" id="3.1.4.52" evidence="5"/>
<dbReference type="PANTHER" id="PTHR44757:SF2">
    <property type="entry name" value="BIOFILM ARCHITECTURE MAINTENANCE PROTEIN MBAA"/>
    <property type="match status" value="1"/>
</dbReference>
<dbReference type="InterPro" id="IPR000014">
    <property type="entry name" value="PAS"/>
</dbReference>
<feature type="domain" description="EAL" evidence="3">
    <location>
        <begin position="579"/>
        <end position="832"/>
    </location>
</feature>
<dbReference type="Gene3D" id="3.30.70.270">
    <property type="match status" value="1"/>
</dbReference>
<dbReference type="NCBIfam" id="TIGR00229">
    <property type="entry name" value="sensory_box"/>
    <property type="match status" value="1"/>
</dbReference>
<name>A0A1J5SDW4_9ZZZZ</name>
<dbReference type="InterPro" id="IPR052155">
    <property type="entry name" value="Biofilm_reg_signaling"/>
</dbReference>
<accession>A0A1J5SDW4</accession>
<dbReference type="SMART" id="SM00091">
    <property type="entry name" value="PAS"/>
    <property type="match status" value="1"/>
</dbReference>
<dbReference type="PANTHER" id="PTHR44757">
    <property type="entry name" value="DIGUANYLATE CYCLASE DGCP"/>
    <property type="match status" value="1"/>
</dbReference>
<evidence type="ECO:0000259" key="4">
    <source>
        <dbReference type="PROSITE" id="PS50887"/>
    </source>
</evidence>
<dbReference type="PROSITE" id="PS50887">
    <property type="entry name" value="GGDEF"/>
    <property type="match status" value="1"/>
</dbReference>
<dbReference type="GO" id="GO:0071111">
    <property type="term" value="F:cyclic-guanylate-specific phosphodiesterase activity"/>
    <property type="evidence" value="ECO:0007669"/>
    <property type="project" value="UniProtKB-EC"/>
</dbReference>
<dbReference type="NCBIfam" id="TIGR00254">
    <property type="entry name" value="GGDEF"/>
    <property type="match status" value="1"/>
</dbReference>
<dbReference type="InterPro" id="IPR000160">
    <property type="entry name" value="GGDEF_dom"/>
</dbReference>
<dbReference type="SUPFAM" id="SSF55785">
    <property type="entry name" value="PYP-like sensor domain (PAS domain)"/>
    <property type="match status" value="1"/>
</dbReference>
<keyword evidence="1" id="KW-1133">Transmembrane helix</keyword>
<keyword evidence="1" id="KW-0472">Membrane</keyword>
<gene>
    <name evidence="5" type="primary">gmr_90</name>
    <name evidence="5" type="ORF">GALL_156200</name>
</gene>
<reference evidence="5" key="1">
    <citation type="submission" date="2016-10" db="EMBL/GenBank/DDBJ databases">
        <title>Sequence of Gallionella enrichment culture.</title>
        <authorList>
            <person name="Poehlein A."/>
            <person name="Muehling M."/>
            <person name="Daniel R."/>
        </authorList>
    </citation>
    <scope>NUCLEOTIDE SEQUENCE</scope>
</reference>
<dbReference type="Gene3D" id="3.30.450.20">
    <property type="entry name" value="PAS domain"/>
    <property type="match status" value="1"/>
</dbReference>
<comment type="caution">
    <text evidence="5">The sequence shown here is derived from an EMBL/GenBank/DDBJ whole genome shotgun (WGS) entry which is preliminary data.</text>
</comment>
<proteinExistence type="predicted"/>
<keyword evidence="1" id="KW-0812">Transmembrane</keyword>
<feature type="transmembrane region" description="Helical" evidence="1">
    <location>
        <begin position="76"/>
        <end position="96"/>
    </location>
</feature>
<dbReference type="PROSITE" id="PS50883">
    <property type="entry name" value="EAL"/>
    <property type="match status" value="1"/>
</dbReference>
<dbReference type="PROSITE" id="PS50113">
    <property type="entry name" value="PAC"/>
    <property type="match status" value="1"/>
</dbReference>
<dbReference type="SUPFAM" id="SSF141868">
    <property type="entry name" value="EAL domain-like"/>
    <property type="match status" value="1"/>
</dbReference>